<dbReference type="SMART" id="SM00360">
    <property type="entry name" value="RRM"/>
    <property type="match status" value="1"/>
</dbReference>
<dbReference type="EMBL" id="JABFAC010000003">
    <property type="protein sequence ID" value="MBA0609659.1"/>
    <property type="molecule type" value="Genomic_DNA"/>
</dbReference>
<dbReference type="InterPro" id="IPR012677">
    <property type="entry name" value="Nucleotide-bd_a/b_plait_sf"/>
</dbReference>
<reference evidence="3 4" key="1">
    <citation type="journal article" date="2019" name="Genome Biol. Evol.">
        <title>Insights into the evolution of the New World diploid cottons (Gossypium, subgenus Houzingenia) based on genome sequencing.</title>
        <authorList>
            <person name="Grover C.E."/>
            <person name="Arick M.A. 2nd"/>
            <person name="Thrash A."/>
            <person name="Conover J.L."/>
            <person name="Sanders W.S."/>
            <person name="Peterson D.G."/>
            <person name="Frelichowski J.E."/>
            <person name="Scheffler J.A."/>
            <person name="Scheffler B.E."/>
            <person name="Wendel J.F."/>
        </authorList>
    </citation>
    <scope>NUCLEOTIDE SEQUENCE [LARGE SCALE GENOMIC DNA]</scope>
    <source>
        <strain evidence="3">27</strain>
        <tissue evidence="3">Leaf</tissue>
    </source>
</reference>
<dbReference type="PROSITE" id="PS50102">
    <property type="entry name" value="RRM"/>
    <property type="match status" value="1"/>
</dbReference>
<dbReference type="CDD" id="cd00590">
    <property type="entry name" value="RRM_SF"/>
    <property type="match status" value="1"/>
</dbReference>
<evidence type="ECO:0000313" key="4">
    <source>
        <dbReference type="Proteomes" id="UP000593561"/>
    </source>
</evidence>
<accession>A0A7J8R740</accession>
<dbReference type="InterPro" id="IPR000504">
    <property type="entry name" value="RRM_dom"/>
</dbReference>
<evidence type="ECO:0000259" key="2">
    <source>
        <dbReference type="PROSITE" id="PS50102"/>
    </source>
</evidence>
<keyword evidence="1" id="KW-0694">RNA-binding</keyword>
<feature type="domain" description="RRM" evidence="2">
    <location>
        <begin position="3"/>
        <end position="80"/>
    </location>
</feature>
<dbReference type="Proteomes" id="UP000593561">
    <property type="component" value="Unassembled WGS sequence"/>
</dbReference>
<proteinExistence type="predicted"/>
<dbReference type="InterPro" id="IPR035979">
    <property type="entry name" value="RBD_domain_sf"/>
</dbReference>
<sequence length="126" mass="14290">MVISVYVSNLPSCFHWKGPWKISEFHGKVLDAFIPNKRHRKGLGFGLVSFASIVDDKKAISKRNGYCIYGSKVNVNLARFKGKVVYWKKVENSKLGGDDRGDELGGENEKKTFLGEHQWVKRSDSQ</sequence>
<dbReference type="SUPFAM" id="SSF54928">
    <property type="entry name" value="RNA-binding domain, RBD"/>
    <property type="match status" value="1"/>
</dbReference>
<dbReference type="Pfam" id="PF00076">
    <property type="entry name" value="RRM_1"/>
    <property type="match status" value="1"/>
</dbReference>
<dbReference type="AlphaFoldDB" id="A0A7J8R740"/>
<name>A0A7J8R740_GOSDV</name>
<evidence type="ECO:0000256" key="1">
    <source>
        <dbReference type="PROSITE-ProRule" id="PRU00176"/>
    </source>
</evidence>
<keyword evidence="4" id="KW-1185">Reference proteome</keyword>
<dbReference type="GO" id="GO:0003723">
    <property type="term" value="F:RNA binding"/>
    <property type="evidence" value="ECO:0007669"/>
    <property type="project" value="UniProtKB-UniRule"/>
</dbReference>
<protein>
    <recommendedName>
        <fullName evidence="2">RRM domain-containing protein</fullName>
    </recommendedName>
</protein>
<evidence type="ECO:0000313" key="3">
    <source>
        <dbReference type="EMBL" id="MBA0609659.1"/>
    </source>
</evidence>
<comment type="caution">
    <text evidence="3">The sequence shown here is derived from an EMBL/GenBank/DDBJ whole genome shotgun (WGS) entry which is preliminary data.</text>
</comment>
<organism evidence="3 4">
    <name type="scientific">Gossypium davidsonii</name>
    <name type="common">Davidson's cotton</name>
    <name type="synonym">Gossypium klotzschianum subsp. davidsonii</name>
    <dbReference type="NCBI Taxonomy" id="34287"/>
    <lineage>
        <taxon>Eukaryota</taxon>
        <taxon>Viridiplantae</taxon>
        <taxon>Streptophyta</taxon>
        <taxon>Embryophyta</taxon>
        <taxon>Tracheophyta</taxon>
        <taxon>Spermatophyta</taxon>
        <taxon>Magnoliopsida</taxon>
        <taxon>eudicotyledons</taxon>
        <taxon>Gunneridae</taxon>
        <taxon>Pentapetalae</taxon>
        <taxon>rosids</taxon>
        <taxon>malvids</taxon>
        <taxon>Malvales</taxon>
        <taxon>Malvaceae</taxon>
        <taxon>Malvoideae</taxon>
        <taxon>Gossypium</taxon>
    </lineage>
</organism>
<dbReference type="Gene3D" id="3.30.70.330">
    <property type="match status" value="1"/>
</dbReference>
<gene>
    <name evidence="3" type="ORF">Godav_021675</name>
</gene>